<dbReference type="Pfam" id="PF13361">
    <property type="entry name" value="UvrD_C"/>
    <property type="match status" value="1"/>
</dbReference>
<evidence type="ECO:0000256" key="9">
    <source>
        <dbReference type="PROSITE-ProRule" id="PRU00560"/>
    </source>
</evidence>
<dbReference type="Gene3D" id="3.40.50.300">
    <property type="entry name" value="P-loop containing nucleotide triphosphate hydrolases"/>
    <property type="match status" value="2"/>
</dbReference>
<evidence type="ECO:0000256" key="3">
    <source>
        <dbReference type="ARBA" id="ARBA00022806"/>
    </source>
</evidence>
<proteinExistence type="predicted"/>
<dbReference type="SUPFAM" id="SSF143011">
    <property type="entry name" value="RelE-like"/>
    <property type="match status" value="1"/>
</dbReference>
<protein>
    <recommendedName>
        <fullName evidence="7">DNA 3'-5' helicase</fullName>
        <ecNumber evidence="7">5.6.2.4</ecNumber>
    </recommendedName>
</protein>
<keyword evidence="5" id="KW-0413">Isomerase</keyword>
<dbReference type="GO" id="GO:0003677">
    <property type="term" value="F:DNA binding"/>
    <property type="evidence" value="ECO:0007669"/>
    <property type="project" value="InterPro"/>
</dbReference>
<dbReference type="EC" id="5.6.2.4" evidence="7"/>
<dbReference type="RefSeq" id="WP_048584299.1">
    <property type="nucleotide sequence ID" value="NZ_LFNT01000040.1"/>
</dbReference>
<dbReference type="Proteomes" id="UP000037432">
    <property type="component" value="Unassembled WGS sequence"/>
</dbReference>
<dbReference type="GO" id="GO:0016887">
    <property type="term" value="F:ATP hydrolysis activity"/>
    <property type="evidence" value="ECO:0007669"/>
    <property type="project" value="RHEA"/>
</dbReference>
<comment type="catalytic activity">
    <reaction evidence="8">
        <text>ATP + H2O = ADP + phosphate + H(+)</text>
        <dbReference type="Rhea" id="RHEA:13065"/>
        <dbReference type="ChEBI" id="CHEBI:15377"/>
        <dbReference type="ChEBI" id="CHEBI:15378"/>
        <dbReference type="ChEBI" id="CHEBI:30616"/>
        <dbReference type="ChEBI" id="CHEBI:43474"/>
        <dbReference type="ChEBI" id="CHEBI:456216"/>
        <dbReference type="EC" id="5.6.2.4"/>
    </reaction>
</comment>
<feature type="binding site" evidence="9">
    <location>
        <begin position="281"/>
        <end position="288"/>
    </location>
    <ligand>
        <name>ATP</name>
        <dbReference type="ChEBI" id="CHEBI:30616"/>
    </ligand>
</feature>
<evidence type="ECO:0000256" key="6">
    <source>
        <dbReference type="ARBA" id="ARBA00034617"/>
    </source>
</evidence>
<dbReference type="GO" id="GO:0005829">
    <property type="term" value="C:cytosol"/>
    <property type="evidence" value="ECO:0007669"/>
    <property type="project" value="TreeGrafter"/>
</dbReference>
<evidence type="ECO:0000256" key="1">
    <source>
        <dbReference type="ARBA" id="ARBA00022741"/>
    </source>
</evidence>
<evidence type="ECO:0000256" key="2">
    <source>
        <dbReference type="ARBA" id="ARBA00022801"/>
    </source>
</evidence>
<dbReference type="InterPro" id="IPR000212">
    <property type="entry name" value="DNA_helicase_UvrD/REP"/>
</dbReference>
<dbReference type="InterPro" id="IPR027417">
    <property type="entry name" value="P-loop_NTPase"/>
</dbReference>
<name>A0A0J7Z6L5_STRVR</name>
<dbReference type="InterPro" id="IPR014016">
    <property type="entry name" value="UvrD-like_ATP-bd"/>
</dbReference>
<keyword evidence="1 9" id="KW-0547">Nucleotide-binding</keyword>
<gene>
    <name evidence="11" type="ORF">ACM01_28770</name>
</gene>
<dbReference type="PANTHER" id="PTHR11070:SF45">
    <property type="entry name" value="DNA 3'-5' HELICASE"/>
    <property type="match status" value="1"/>
</dbReference>
<evidence type="ECO:0000256" key="4">
    <source>
        <dbReference type="ARBA" id="ARBA00022840"/>
    </source>
</evidence>
<dbReference type="InterPro" id="IPR035093">
    <property type="entry name" value="RelE/ParE_toxin_dom_sf"/>
</dbReference>
<organism evidence="11 12">
    <name type="scientific">Streptomyces viridochromogenes</name>
    <dbReference type="NCBI Taxonomy" id="1938"/>
    <lineage>
        <taxon>Bacteria</taxon>
        <taxon>Bacillati</taxon>
        <taxon>Actinomycetota</taxon>
        <taxon>Actinomycetes</taxon>
        <taxon>Kitasatosporales</taxon>
        <taxon>Streptomycetaceae</taxon>
        <taxon>Streptomyces</taxon>
    </lineage>
</organism>
<dbReference type="OrthoDB" id="3196525at2"/>
<evidence type="ECO:0000256" key="5">
    <source>
        <dbReference type="ARBA" id="ARBA00023235"/>
    </source>
</evidence>
<dbReference type="InterPro" id="IPR014017">
    <property type="entry name" value="DNA_helicase_UvrD-like_C"/>
</dbReference>
<evidence type="ECO:0000256" key="7">
    <source>
        <dbReference type="ARBA" id="ARBA00034808"/>
    </source>
</evidence>
<dbReference type="PANTHER" id="PTHR11070">
    <property type="entry name" value="UVRD / RECB / PCRA DNA HELICASE FAMILY MEMBER"/>
    <property type="match status" value="1"/>
</dbReference>
<dbReference type="AlphaFoldDB" id="A0A0J7Z6L5"/>
<evidence type="ECO:0000313" key="11">
    <source>
        <dbReference type="EMBL" id="KMS71112.1"/>
    </source>
</evidence>
<dbReference type="GO" id="GO:0005524">
    <property type="term" value="F:ATP binding"/>
    <property type="evidence" value="ECO:0007669"/>
    <property type="project" value="UniProtKB-UniRule"/>
</dbReference>
<comment type="caution">
    <text evidence="11">The sequence shown here is derived from an EMBL/GenBank/DDBJ whole genome shotgun (WGS) entry which is preliminary data.</text>
</comment>
<accession>A0A0J7Z6L5</accession>
<dbReference type="Pfam" id="PF00580">
    <property type="entry name" value="UvrD-helicase"/>
    <property type="match status" value="1"/>
</dbReference>
<evidence type="ECO:0000256" key="8">
    <source>
        <dbReference type="ARBA" id="ARBA00048988"/>
    </source>
</evidence>
<sequence length="770" mass="86685">MTARLRLYRKAEQELYKLDRSVKSDFYNFCHHFRDNPELPGLRKKQLKGDSRIWSARVSKDYRALLTPTGVDADGIESWLLIAVRHRKDVYEELQVAVNRVTGEIEFVDLSVVGQSALRRAGITLTPAEPEPETKPQAVEPAPEPVHAAPALLSAYDAGQLRELGVADQLIELALIVTTSEELDQLLEGAPLLSKDVLYGLAAGMDIDDVRREITAPVELDERPDLDDFAAALSRTKVTTVDDDVRDAIEEGDFRAWKVFLHPTQERLVHRHYKGPARVSGGPGTGKTIVALHRVKHLAEQLPPGHSKPILLTTFTKNLTTDLRLRLASLIEPEPLARVDIAHIDQLAARVLGENTAPGRGKQRVYDHVALNEMRQLLAELDDRRFEPEFLLEEWEQVILGQAVATRSDYFNARRAGRGRALTRPERNHVWKVIEQFTARLDKLGVETWGQAAERAARHEIERAAKIRARREYKEEIGGKDLIHRDNSSGMRYLGYRYRHIVVDEAQDLRPAHWKMLRAMADPDLPNDLFIAGDTHQRIYDHQVALGALGINIRGRASRLTLSYRTTKEILAEALRVVEPKENSGKITYDDLDDGTDNLAGYRSVLHGPKPGFVPYETWEDELVGLAATLTTWRAELSTDENGAPLDPSGRIAVCVADRDMVSQTMYYLETKAGVTCAELTKEGPKGDGEIHVGTMHRFKGLEYQRLAIVGASDGIIPRTSAIERYRTEDPPRYEREQRKARSLLFVAATRARDALNISWHDKPSPFLPI</sequence>
<dbReference type="PROSITE" id="PS51198">
    <property type="entry name" value="UVRD_HELICASE_ATP_BIND"/>
    <property type="match status" value="1"/>
</dbReference>
<feature type="domain" description="UvrD-like helicase ATP-binding" evidence="10">
    <location>
        <begin position="260"/>
        <end position="578"/>
    </location>
</feature>
<reference evidence="11 12" key="1">
    <citation type="submission" date="2015-06" db="EMBL/GenBank/DDBJ databases">
        <authorList>
            <person name="Ju K.-S."/>
            <person name="Doroghazi J.R."/>
            <person name="Metcalf W.W."/>
        </authorList>
    </citation>
    <scope>NUCLEOTIDE SEQUENCE [LARGE SCALE GENOMIC DNA]</scope>
    <source>
        <strain evidence="11 12">NRRL 3414</strain>
    </source>
</reference>
<dbReference type="GO" id="GO:0043138">
    <property type="term" value="F:3'-5' DNA helicase activity"/>
    <property type="evidence" value="ECO:0007669"/>
    <property type="project" value="UniProtKB-EC"/>
</dbReference>
<dbReference type="Gene3D" id="3.30.2310.20">
    <property type="entry name" value="RelE-like"/>
    <property type="match status" value="1"/>
</dbReference>
<dbReference type="EMBL" id="LFNT01000040">
    <property type="protein sequence ID" value="KMS71112.1"/>
    <property type="molecule type" value="Genomic_DNA"/>
</dbReference>
<dbReference type="GO" id="GO:0033202">
    <property type="term" value="C:DNA helicase complex"/>
    <property type="evidence" value="ECO:0007669"/>
    <property type="project" value="TreeGrafter"/>
</dbReference>
<dbReference type="GO" id="GO:0000725">
    <property type="term" value="P:recombinational repair"/>
    <property type="evidence" value="ECO:0007669"/>
    <property type="project" value="TreeGrafter"/>
</dbReference>
<dbReference type="SUPFAM" id="SSF52540">
    <property type="entry name" value="P-loop containing nucleoside triphosphate hydrolases"/>
    <property type="match status" value="1"/>
</dbReference>
<evidence type="ECO:0000313" key="12">
    <source>
        <dbReference type="Proteomes" id="UP000037432"/>
    </source>
</evidence>
<keyword evidence="4 9" id="KW-0067">ATP-binding</keyword>
<keyword evidence="2 9" id="KW-0378">Hydrolase</keyword>
<evidence type="ECO:0000259" key="10">
    <source>
        <dbReference type="PROSITE" id="PS51198"/>
    </source>
</evidence>
<dbReference type="PATRIC" id="fig|1938.3.peg.5482"/>
<keyword evidence="3 9" id="KW-0347">Helicase</keyword>
<comment type="catalytic activity">
    <reaction evidence="6">
        <text>Couples ATP hydrolysis with the unwinding of duplex DNA by translocating in the 3'-5' direction.</text>
        <dbReference type="EC" id="5.6.2.4"/>
    </reaction>
</comment>